<keyword evidence="3" id="KW-1185">Reference proteome</keyword>
<dbReference type="Pfam" id="PF14498">
    <property type="entry name" value="Glyco_hyd_65N_2"/>
    <property type="match status" value="1"/>
</dbReference>
<feature type="domain" description="Glycosyl hydrolase family 95 N-terminal" evidence="1">
    <location>
        <begin position="1"/>
        <end position="85"/>
    </location>
</feature>
<evidence type="ECO:0000259" key="1">
    <source>
        <dbReference type="Pfam" id="PF14498"/>
    </source>
</evidence>
<dbReference type="Proteomes" id="UP000276215">
    <property type="component" value="Unassembled WGS sequence"/>
</dbReference>
<proteinExistence type="predicted"/>
<sequence length="86" mass="9216">MISGRPGAELLSLDEDSIWSGGPMNRKNPTTLATLPIVRDLLDQGRIIEASRRLLGGMSATPISPRAYQPLGDLTLDFGHSGNITD</sequence>
<evidence type="ECO:0000313" key="3">
    <source>
        <dbReference type="Proteomes" id="UP000276215"/>
    </source>
</evidence>
<dbReference type="AlphaFoldDB" id="A0A3N4JGT3"/>
<accession>A0A3N4JGT3</accession>
<dbReference type="PANTHER" id="PTHR31084:SF0">
    <property type="entry name" value="ALPHA-L-FUCOSIDASE 2"/>
    <property type="match status" value="1"/>
</dbReference>
<protein>
    <recommendedName>
        <fullName evidence="1">Glycosyl hydrolase family 95 N-terminal domain-containing protein</fullName>
    </recommendedName>
</protein>
<dbReference type="InterPro" id="IPR027414">
    <property type="entry name" value="GH95_N_dom"/>
</dbReference>
<dbReference type="STRING" id="1336337.A0A3N4JGT3"/>
<reference evidence="2 3" key="1">
    <citation type="journal article" date="2018" name="Nat. Ecol. Evol.">
        <title>Pezizomycetes genomes reveal the molecular basis of ectomycorrhizal truffle lifestyle.</title>
        <authorList>
            <person name="Murat C."/>
            <person name="Payen T."/>
            <person name="Noel B."/>
            <person name="Kuo A."/>
            <person name="Morin E."/>
            <person name="Chen J."/>
            <person name="Kohler A."/>
            <person name="Krizsan K."/>
            <person name="Balestrini R."/>
            <person name="Da Silva C."/>
            <person name="Montanini B."/>
            <person name="Hainaut M."/>
            <person name="Levati E."/>
            <person name="Barry K.W."/>
            <person name="Belfiori B."/>
            <person name="Cichocki N."/>
            <person name="Clum A."/>
            <person name="Dockter R.B."/>
            <person name="Fauchery L."/>
            <person name="Guy J."/>
            <person name="Iotti M."/>
            <person name="Le Tacon F."/>
            <person name="Lindquist E.A."/>
            <person name="Lipzen A."/>
            <person name="Malagnac F."/>
            <person name="Mello A."/>
            <person name="Molinier V."/>
            <person name="Miyauchi S."/>
            <person name="Poulain J."/>
            <person name="Riccioni C."/>
            <person name="Rubini A."/>
            <person name="Sitrit Y."/>
            <person name="Splivallo R."/>
            <person name="Traeger S."/>
            <person name="Wang M."/>
            <person name="Zifcakova L."/>
            <person name="Wipf D."/>
            <person name="Zambonelli A."/>
            <person name="Paolocci F."/>
            <person name="Nowrousian M."/>
            <person name="Ottonello S."/>
            <person name="Baldrian P."/>
            <person name="Spatafora J.W."/>
            <person name="Henrissat B."/>
            <person name="Nagy L.G."/>
            <person name="Aury J.M."/>
            <person name="Wincker P."/>
            <person name="Grigoriev I.V."/>
            <person name="Bonfante P."/>
            <person name="Martin F.M."/>
        </authorList>
    </citation>
    <scope>NUCLEOTIDE SEQUENCE [LARGE SCALE GENOMIC DNA]</scope>
    <source>
        <strain evidence="2 3">120613-1</strain>
    </source>
</reference>
<organism evidence="2 3">
    <name type="scientific">Choiromyces venosus 120613-1</name>
    <dbReference type="NCBI Taxonomy" id="1336337"/>
    <lineage>
        <taxon>Eukaryota</taxon>
        <taxon>Fungi</taxon>
        <taxon>Dikarya</taxon>
        <taxon>Ascomycota</taxon>
        <taxon>Pezizomycotina</taxon>
        <taxon>Pezizomycetes</taxon>
        <taxon>Pezizales</taxon>
        <taxon>Tuberaceae</taxon>
        <taxon>Choiromyces</taxon>
    </lineage>
</organism>
<gene>
    <name evidence="2" type="ORF">L873DRAFT_1123050</name>
</gene>
<dbReference type="Gene3D" id="2.70.98.50">
    <property type="entry name" value="putative glycoside hydrolase family protein from bacillus halodurans"/>
    <property type="match status" value="1"/>
</dbReference>
<evidence type="ECO:0000313" key="2">
    <source>
        <dbReference type="EMBL" id="RPA97479.1"/>
    </source>
</evidence>
<name>A0A3N4JGT3_9PEZI</name>
<dbReference type="PANTHER" id="PTHR31084">
    <property type="entry name" value="ALPHA-L-FUCOSIDASE 2"/>
    <property type="match status" value="1"/>
</dbReference>
<dbReference type="OrthoDB" id="2848340at2759"/>
<dbReference type="EMBL" id="ML120404">
    <property type="protein sequence ID" value="RPA97479.1"/>
    <property type="molecule type" value="Genomic_DNA"/>
</dbReference>
<dbReference type="GO" id="GO:0004560">
    <property type="term" value="F:alpha-L-fucosidase activity"/>
    <property type="evidence" value="ECO:0007669"/>
    <property type="project" value="TreeGrafter"/>
</dbReference>